<feature type="domain" description="VQ" evidence="2">
    <location>
        <begin position="186"/>
        <end position="213"/>
    </location>
</feature>
<dbReference type="PANTHER" id="PTHR33179">
    <property type="entry name" value="VQ MOTIF-CONTAINING PROTEIN"/>
    <property type="match status" value="1"/>
</dbReference>
<accession>A0A0C9QTJ1</accession>
<reference evidence="3" key="1">
    <citation type="submission" date="2015-02" db="EMBL/GenBank/DDBJ databases">
        <title>A transcriptome of Wollemia nobilis - a relic of Gondwana.</title>
        <authorList>
            <person name="Chia J.Y."/>
            <person name="Leong Y.S."/>
            <person name="Abdul Karim S."/>
            <person name="Wan Azmi N."/>
            <person name="Hercus R."/>
            <person name="Croft L."/>
        </authorList>
    </citation>
    <scope>NUCLEOTIDE SEQUENCE</scope>
    <source>
        <strain evidence="3">MaeBrown</strain>
        <tissue evidence="3">Leaf</tissue>
    </source>
</reference>
<feature type="region of interest" description="Disordered" evidence="1">
    <location>
        <begin position="74"/>
        <end position="93"/>
    </location>
</feature>
<evidence type="ECO:0000256" key="1">
    <source>
        <dbReference type="SAM" id="MobiDB-lite"/>
    </source>
</evidence>
<dbReference type="EMBL" id="GCHU01010425">
    <property type="protein sequence ID" value="JAG87985.1"/>
    <property type="molecule type" value="Transcribed_RNA"/>
</dbReference>
<feature type="region of interest" description="Disordered" evidence="1">
    <location>
        <begin position="372"/>
        <end position="393"/>
    </location>
</feature>
<organism evidence="3">
    <name type="scientific">Wollemia nobilis</name>
    <dbReference type="NCBI Taxonomy" id="56998"/>
    <lineage>
        <taxon>Eukaryota</taxon>
        <taxon>Viridiplantae</taxon>
        <taxon>Streptophyta</taxon>
        <taxon>Embryophyta</taxon>
        <taxon>Tracheophyta</taxon>
        <taxon>Spermatophyta</taxon>
        <taxon>Pinopsida</taxon>
        <taxon>Pinidae</taxon>
        <taxon>Conifers II</taxon>
        <taxon>Araucariales</taxon>
        <taxon>Araucariaceae</taxon>
        <taxon>Wollemia</taxon>
    </lineage>
</organism>
<feature type="region of interest" description="Disordered" evidence="1">
    <location>
        <begin position="33"/>
        <end position="60"/>
    </location>
</feature>
<dbReference type="InterPro" id="IPR008889">
    <property type="entry name" value="VQ"/>
</dbReference>
<feature type="compositionally biased region" description="Basic residues" evidence="1">
    <location>
        <begin position="176"/>
        <end position="185"/>
    </location>
</feature>
<dbReference type="AlphaFoldDB" id="A0A0C9QTJ1"/>
<protein>
    <submittedName>
        <fullName evidence="3">TSA: Wollemia nobilis Ref_Wollemi_Transcript_10482_1587 transcribed RNA sequence</fullName>
    </submittedName>
</protein>
<dbReference type="InterPro" id="IPR039609">
    <property type="entry name" value="VQ_15/22"/>
</dbReference>
<feature type="region of interest" description="Disordered" evidence="1">
    <location>
        <begin position="159"/>
        <end position="190"/>
    </location>
</feature>
<name>A0A0C9QTJ1_9CONI</name>
<evidence type="ECO:0000259" key="2">
    <source>
        <dbReference type="Pfam" id="PF05678"/>
    </source>
</evidence>
<evidence type="ECO:0000313" key="3">
    <source>
        <dbReference type="EMBL" id="JAG87985.1"/>
    </source>
</evidence>
<sequence>MDNNSCGFHISSREMDIEDDFSSRNSITSLLNSAAASAPSNDGGGGGGGGGRAEPSGASGAMHHSFYESIATYLDNMNPNSNPNPNPNPRAPLGEAQQLLIRKGTAGPGGVDPQEVQTENNIETSTAASTTTSALHAETVSAATYSGMAASRGGCGAANGSGSGRLSLDPAAASKVGKKRSRASRRAPTTVLTTDTSNFRAMVQEFTGIPPAPFASTSPFQRNRLDFLASGARSLQGTTNPFLLRPFPQRMAAGARGFAAAAPNFAVPQQSPPNLLFQSLLQPGGPSLLNKTTSSAAAALCNSNNNSNMILEELGLNPPPNAHVLPDLVPSDRRPSQWGDGGGACKMSYSKAAGDLGRPRTLNLDDTIANTVDPGGHRPHHHHDNNNNNNIHARGADRMVDSWISSSDQTLDKLVQ</sequence>
<proteinExistence type="predicted"/>
<feature type="compositionally biased region" description="Gly residues" evidence="1">
    <location>
        <begin position="42"/>
        <end position="52"/>
    </location>
</feature>
<dbReference type="Pfam" id="PF05678">
    <property type="entry name" value="VQ"/>
    <property type="match status" value="1"/>
</dbReference>
<dbReference type="PANTHER" id="PTHR33179:SF10">
    <property type="entry name" value="OS02G0753700 PROTEIN"/>
    <property type="match status" value="1"/>
</dbReference>